<gene>
    <name evidence="2" type="ORF">COV57_01095</name>
</gene>
<evidence type="ECO:0000313" key="3">
    <source>
        <dbReference type="Proteomes" id="UP000229893"/>
    </source>
</evidence>
<dbReference type="AlphaFoldDB" id="A0A2H0NAC6"/>
<dbReference type="EMBL" id="PCWO01000017">
    <property type="protein sequence ID" value="PIR05056.1"/>
    <property type="molecule type" value="Genomic_DNA"/>
</dbReference>
<dbReference type="Proteomes" id="UP000229893">
    <property type="component" value="Unassembled WGS sequence"/>
</dbReference>
<feature type="coiled-coil region" evidence="1">
    <location>
        <begin position="94"/>
        <end position="121"/>
    </location>
</feature>
<sequence>MERGKEGKICLGGYSYEIKNSASRLVYNSLKTWHKSHCEIYDRAINPISAPKSIEKTGYLLYHKVCKLLMNRDLWFFGEVLKMVKNGSSEFLVKQFTEEVITNSERQYEEIKRELNFLDKEYGLCYKAFPNPFL</sequence>
<keyword evidence="1" id="KW-0175">Coiled coil</keyword>
<proteinExistence type="predicted"/>
<comment type="caution">
    <text evidence="2">The sequence shown here is derived from an EMBL/GenBank/DDBJ whole genome shotgun (WGS) entry which is preliminary data.</text>
</comment>
<organism evidence="2 3">
    <name type="scientific">Candidatus Liptonbacteria bacterium CG11_big_fil_rev_8_21_14_0_20_35_14</name>
    <dbReference type="NCBI Taxonomy" id="1974634"/>
    <lineage>
        <taxon>Bacteria</taxon>
        <taxon>Candidatus Liptoniibacteriota</taxon>
    </lineage>
</organism>
<name>A0A2H0NAC6_9BACT</name>
<accession>A0A2H0NAC6</accession>
<protein>
    <submittedName>
        <fullName evidence="2">Uncharacterized protein</fullName>
    </submittedName>
</protein>
<reference evidence="2 3" key="1">
    <citation type="submission" date="2017-09" db="EMBL/GenBank/DDBJ databases">
        <title>Depth-based differentiation of microbial function through sediment-hosted aquifers and enrichment of novel symbionts in the deep terrestrial subsurface.</title>
        <authorList>
            <person name="Probst A.J."/>
            <person name="Ladd B."/>
            <person name="Jarett J.K."/>
            <person name="Geller-Mcgrath D.E."/>
            <person name="Sieber C.M."/>
            <person name="Emerson J.B."/>
            <person name="Anantharaman K."/>
            <person name="Thomas B.C."/>
            <person name="Malmstrom R."/>
            <person name="Stieglmeier M."/>
            <person name="Klingl A."/>
            <person name="Woyke T."/>
            <person name="Ryan C.M."/>
            <person name="Banfield J.F."/>
        </authorList>
    </citation>
    <scope>NUCLEOTIDE SEQUENCE [LARGE SCALE GENOMIC DNA]</scope>
    <source>
        <strain evidence="2">CG11_big_fil_rev_8_21_14_0_20_35_14</strain>
    </source>
</reference>
<evidence type="ECO:0000256" key="1">
    <source>
        <dbReference type="SAM" id="Coils"/>
    </source>
</evidence>
<evidence type="ECO:0000313" key="2">
    <source>
        <dbReference type="EMBL" id="PIR05056.1"/>
    </source>
</evidence>